<protein>
    <recommendedName>
        <fullName evidence="3">Pectinesterase inhibitor domain-containing protein</fullName>
    </recommendedName>
</protein>
<keyword evidence="1" id="KW-0732">Signal</keyword>
<dbReference type="AlphaFoldDB" id="A0A2N9II91"/>
<gene>
    <name evidence="2" type="ORF">FSB_LOCUS51866</name>
</gene>
<evidence type="ECO:0000256" key="1">
    <source>
        <dbReference type="SAM" id="SignalP"/>
    </source>
</evidence>
<proteinExistence type="predicted"/>
<feature type="signal peptide" evidence="1">
    <location>
        <begin position="1"/>
        <end position="19"/>
    </location>
</feature>
<sequence>MSCATTLLLLLAMATTISCLQELEMVQRAHSQVLQARNWVQAFVALHGYDWNHVGMSLSDCAKLYNESESRLAYSPRLLSDEL</sequence>
<organism evidence="2">
    <name type="scientific">Fagus sylvatica</name>
    <name type="common">Beechnut</name>
    <dbReference type="NCBI Taxonomy" id="28930"/>
    <lineage>
        <taxon>Eukaryota</taxon>
        <taxon>Viridiplantae</taxon>
        <taxon>Streptophyta</taxon>
        <taxon>Embryophyta</taxon>
        <taxon>Tracheophyta</taxon>
        <taxon>Spermatophyta</taxon>
        <taxon>Magnoliopsida</taxon>
        <taxon>eudicotyledons</taxon>
        <taxon>Gunneridae</taxon>
        <taxon>Pentapetalae</taxon>
        <taxon>rosids</taxon>
        <taxon>fabids</taxon>
        <taxon>Fagales</taxon>
        <taxon>Fagaceae</taxon>
        <taxon>Fagus</taxon>
    </lineage>
</organism>
<name>A0A2N9II91_FAGSY</name>
<evidence type="ECO:0008006" key="3">
    <source>
        <dbReference type="Google" id="ProtNLM"/>
    </source>
</evidence>
<feature type="chain" id="PRO_5014847872" description="Pectinesterase inhibitor domain-containing protein" evidence="1">
    <location>
        <begin position="20"/>
        <end position="83"/>
    </location>
</feature>
<accession>A0A2N9II91</accession>
<dbReference type="EMBL" id="OIVN01005779">
    <property type="protein sequence ID" value="SPD23984.1"/>
    <property type="molecule type" value="Genomic_DNA"/>
</dbReference>
<evidence type="ECO:0000313" key="2">
    <source>
        <dbReference type="EMBL" id="SPD23984.1"/>
    </source>
</evidence>
<reference evidence="2" key="1">
    <citation type="submission" date="2018-02" db="EMBL/GenBank/DDBJ databases">
        <authorList>
            <person name="Cohen D.B."/>
            <person name="Kent A.D."/>
        </authorList>
    </citation>
    <scope>NUCLEOTIDE SEQUENCE</scope>
</reference>